<name>A0AAV4F2U2_9GAST</name>
<evidence type="ECO:0000256" key="1">
    <source>
        <dbReference type="SAM" id="MobiDB-lite"/>
    </source>
</evidence>
<evidence type="ECO:0000313" key="3">
    <source>
        <dbReference type="Proteomes" id="UP000762676"/>
    </source>
</evidence>
<dbReference type="AlphaFoldDB" id="A0AAV4F2U2"/>
<keyword evidence="3" id="KW-1185">Reference proteome</keyword>
<protein>
    <submittedName>
        <fullName evidence="2">Uncharacterized protein</fullName>
    </submittedName>
</protein>
<dbReference type="Proteomes" id="UP000762676">
    <property type="component" value="Unassembled WGS sequence"/>
</dbReference>
<accession>A0AAV4F2U2</accession>
<gene>
    <name evidence="2" type="ORF">ElyMa_003701300</name>
</gene>
<organism evidence="2 3">
    <name type="scientific">Elysia marginata</name>
    <dbReference type="NCBI Taxonomy" id="1093978"/>
    <lineage>
        <taxon>Eukaryota</taxon>
        <taxon>Metazoa</taxon>
        <taxon>Spiralia</taxon>
        <taxon>Lophotrochozoa</taxon>
        <taxon>Mollusca</taxon>
        <taxon>Gastropoda</taxon>
        <taxon>Heterobranchia</taxon>
        <taxon>Euthyneura</taxon>
        <taxon>Panpulmonata</taxon>
        <taxon>Sacoglossa</taxon>
        <taxon>Placobranchoidea</taxon>
        <taxon>Plakobranchidae</taxon>
        <taxon>Elysia</taxon>
    </lineage>
</organism>
<dbReference type="EMBL" id="BMAT01007591">
    <property type="protein sequence ID" value="GFR67254.1"/>
    <property type="molecule type" value="Genomic_DNA"/>
</dbReference>
<comment type="caution">
    <text evidence="2">The sequence shown here is derived from an EMBL/GenBank/DDBJ whole genome shotgun (WGS) entry which is preliminary data.</text>
</comment>
<sequence>MASKTKPPRHEVGGMRGYYPLHSRNTRMIVHQHVYAPTNQVTDKEGVFYHKMQGVIDKLPKSDVNSAEGKLNAKNGVDNSRNEEVIGMHGLEGANGRVL</sequence>
<feature type="region of interest" description="Disordered" evidence="1">
    <location>
        <begin position="65"/>
        <end position="85"/>
    </location>
</feature>
<reference evidence="2 3" key="1">
    <citation type="journal article" date="2021" name="Elife">
        <title>Chloroplast acquisition without the gene transfer in kleptoplastic sea slugs, Plakobranchus ocellatus.</title>
        <authorList>
            <person name="Maeda T."/>
            <person name="Takahashi S."/>
            <person name="Yoshida T."/>
            <person name="Shimamura S."/>
            <person name="Takaki Y."/>
            <person name="Nagai Y."/>
            <person name="Toyoda A."/>
            <person name="Suzuki Y."/>
            <person name="Arimoto A."/>
            <person name="Ishii H."/>
            <person name="Satoh N."/>
            <person name="Nishiyama T."/>
            <person name="Hasebe M."/>
            <person name="Maruyama T."/>
            <person name="Minagawa J."/>
            <person name="Obokata J."/>
            <person name="Shigenobu S."/>
        </authorList>
    </citation>
    <scope>NUCLEOTIDE SEQUENCE [LARGE SCALE GENOMIC DNA]</scope>
</reference>
<proteinExistence type="predicted"/>
<evidence type="ECO:0000313" key="2">
    <source>
        <dbReference type="EMBL" id="GFR67254.1"/>
    </source>
</evidence>